<evidence type="ECO:0000256" key="3">
    <source>
        <dbReference type="ARBA" id="ARBA00022448"/>
    </source>
</evidence>
<keyword evidence="3" id="KW-0813">Transport</keyword>
<comment type="subcellular location">
    <subcellularLocation>
        <location evidence="1">Cell outer membrane</location>
    </subcellularLocation>
</comment>
<dbReference type="STRING" id="889453.SAMN03080601_01330"/>
<evidence type="ECO:0000256" key="4">
    <source>
        <dbReference type="ARBA" id="ARBA00022452"/>
    </source>
</evidence>
<proteinExistence type="inferred from homology"/>
<dbReference type="AlphaFoldDB" id="A0A1T5EGN3"/>
<evidence type="ECO:0000256" key="5">
    <source>
        <dbReference type="ARBA" id="ARBA00022692"/>
    </source>
</evidence>
<evidence type="ECO:0000256" key="2">
    <source>
        <dbReference type="ARBA" id="ARBA00007613"/>
    </source>
</evidence>
<dbReference type="InterPro" id="IPR051906">
    <property type="entry name" value="TolC-like"/>
</dbReference>
<dbReference type="InterPro" id="IPR003423">
    <property type="entry name" value="OMP_efflux"/>
</dbReference>
<dbReference type="Proteomes" id="UP000191055">
    <property type="component" value="Unassembled WGS sequence"/>
</dbReference>
<dbReference type="OrthoDB" id="367883at2"/>
<evidence type="ECO:0000313" key="10">
    <source>
        <dbReference type="Proteomes" id="UP000191055"/>
    </source>
</evidence>
<keyword evidence="10" id="KW-1185">Reference proteome</keyword>
<evidence type="ECO:0000313" key="9">
    <source>
        <dbReference type="EMBL" id="SKB82925.1"/>
    </source>
</evidence>
<gene>
    <name evidence="9" type="ORF">SAMN03080601_01330</name>
</gene>
<name>A0A1T5EGN3_9BACT</name>
<dbReference type="KEGG" id="asx:CDL62_07515"/>
<dbReference type="Gene3D" id="1.20.1600.10">
    <property type="entry name" value="Outer membrane efflux proteins (OEP)"/>
    <property type="match status" value="1"/>
</dbReference>
<dbReference type="GO" id="GO:0015288">
    <property type="term" value="F:porin activity"/>
    <property type="evidence" value="ECO:0007669"/>
    <property type="project" value="TreeGrafter"/>
</dbReference>
<feature type="signal peptide" evidence="8">
    <location>
        <begin position="1"/>
        <end position="26"/>
    </location>
</feature>
<dbReference type="RefSeq" id="WP_079557099.1">
    <property type="nucleotide sequence ID" value="NZ_CP021904.1"/>
</dbReference>
<dbReference type="PANTHER" id="PTHR30026">
    <property type="entry name" value="OUTER MEMBRANE PROTEIN TOLC"/>
    <property type="match status" value="1"/>
</dbReference>
<keyword evidence="7" id="KW-0998">Cell outer membrane</keyword>
<evidence type="ECO:0000256" key="6">
    <source>
        <dbReference type="ARBA" id="ARBA00023136"/>
    </source>
</evidence>
<keyword evidence="5" id="KW-0812">Transmembrane</keyword>
<dbReference type="GO" id="GO:0009279">
    <property type="term" value="C:cell outer membrane"/>
    <property type="evidence" value="ECO:0007669"/>
    <property type="project" value="UniProtKB-SubCell"/>
</dbReference>
<dbReference type="Pfam" id="PF02321">
    <property type="entry name" value="OEP"/>
    <property type="match status" value="2"/>
</dbReference>
<keyword evidence="4" id="KW-1134">Transmembrane beta strand</keyword>
<organism evidence="9 10">
    <name type="scientific">Alkalitalea saponilacus</name>
    <dbReference type="NCBI Taxonomy" id="889453"/>
    <lineage>
        <taxon>Bacteria</taxon>
        <taxon>Pseudomonadati</taxon>
        <taxon>Bacteroidota</taxon>
        <taxon>Bacteroidia</taxon>
        <taxon>Marinilabiliales</taxon>
        <taxon>Marinilabiliaceae</taxon>
        <taxon>Alkalitalea</taxon>
    </lineage>
</organism>
<comment type="similarity">
    <text evidence="2">Belongs to the outer membrane factor (OMF) (TC 1.B.17) family.</text>
</comment>
<reference evidence="9 10" key="1">
    <citation type="submission" date="2017-02" db="EMBL/GenBank/DDBJ databases">
        <authorList>
            <person name="Peterson S.W."/>
        </authorList>
    </citation>
    <scope>NUCLEOTIDE SEQUENCE [LARGE SCALE GENOMIC DNA]</scope>
    <source>
        <strain evidence="9 10">DSM 24412</strain>
    </source>
</reference>
<dbReference type="PANTHER" id="PTHR30026:SF20">
    <property type="entry name" value="OUTER MEMBRANE PROTEIN TOLC"/>
    <property type="match status" value="1"/>
</dbReference>
<evidence type="ECO:0000256" key="1">
    <source>
        <dbReference type="ARBA" id="ARBA00004442"/>
    </source>
</evidence>
<keyword evidence="8" id="KW-0732">Signal</keyword>
<feature type="chain" id="PRO_5012979000" evidence="8">
    <location>
        <begin position="27"/>
        <end position="455"/>
    </location>
</feature>
<dbReference type="EMBL" id="FUYV01000005">
    <property type="protein sequence ID" value="SKB82925.1"/>
    <property type="molecule type" value="Genomic_DNA"/>
</dbReference>
<sequence>MLLKKCCLLLVLMLASFVVFNSHVFADEPQFSLEEALEFASKNAYQKISSNFDVESARRRIWETIADGLPQVELTGQYNHSIDMAKTLLPVEFFPQENWPSGAGPGDMIPVSFGTPYDASYGVGVTQLIFDGSYFVGVQATRVFLEFTEQQQRKTDIEIRNSVAQAYFLVLSARENQEAFSGLLEANEKLLLETQSMFEAGFVESLDVSQMELLVNNSRKQLMEVKRNKEVAMSVLKFTMGYDKHAEMRLSDSLTYLSQRIISGGIPDDLFVPDHHVDYQLAMTNEESQRLYLKNERAQYLPRISAFYNFQKIGFSNDWNVFTQDWYRAQFVGVQLSVPLFTSGMRHARVQQQKLSYKQSINEREMTLHNLQSNYVTARATMRNSYEQYLYSIENRRLALDILEKTRVKFTHGISSSSEYTQQQTQYIQAQMNYVQSAVNLMNAHIALLKATGQL</sequence>
<evidence type="ECO:0000256" key="8">
    <source>
        <dbReference type="SAM" id="SignalP"/>
    </source>
</evidence>
<evidence type="ECO:0000256" key="7">
    <source>
        <dbReference type="ARBA" id="ARBA00023237"/>
    </source>
</evidence>
<dbReference type="GO" id="GO:0015562">
    <property type="term" value="F:efflux transmembrane transporter activity"/>
    <property type="evidence" value="ECO:0007669"/>
    <property type="project" value="InterPro"/>
</dbReference>
<protein>
    <submittedName>
        <fullName evidence="9">Outer membrane protein TolC</fullName>
    </submittedName>
</protein>
<dbReference type="GO" id="GO:1990281">
    <property type="term" value="C:efflux pump complex"/>
    <property type="evidence" value="ECO:0007669"/>
    <property type="project" value="TreeGrafter"/>
</dbReference>
<dbReference type="SUPFAM" id="SSF56954">
    <property type="entry name" value="Outer membrane efflux proteins (OEP)"/>
    <property type="match status" value="1"/>
</dbReference>
<accession>A0A1T5EGN3</accession>
<keyword evidence="6" id="KW-0472">Membrane</keyword>